<evidence type="ECO:0000256" key="9">
    <source>
        <dbReference type="ARBA" id="ARBA00023012"/>
    </source>
</evidence>
<proteinExistence type="predicted"/>
<dbReference type="PANTHER" id="PTHR43547">
    <property type="entry name" value="TWO-COMPONENT HISTIDINE KINASE"/>
    <property type="match status" value="1"/>
</dbReference>
<dbReference type="GO" id="GO:0016020">
    <property type="term" value="C:membrane"/>
    <property type="evidence" value="ECO:0007669"/>
    <property type="project" value="UniProtKB-SubCell"/>
</dbReference>
<dbReference type="InterPro" id="IPR004358">
    <property type="entry name" value="Sig_transdc_His_kin-like_C"/>
</dbReference>
<evidence type="ECO:0000256" key="6">
    <source>
        <dbReference type="ARBA" id="ARBA00022741"/>
    </source>
</evidence>
<evidence type="ECO:0000256" key="11">
    <source>
        <dbReference type="ARBA" id="ARBA00023306"/>
    </source>
</evidence>
<feature type="domain" description="Histidine kinase" evidence="14">
    <location>
        <begin position="895"/>
        <end position="1125"/>
    </location>
</feature>
<keyword evidence="13" id="KW-0812">Transmembrane</keyword>
<evidence type="ECO:0000256" key="2">
    <source>
        <dbReference type="ARBA" id="ARBA00004370"/>
    </source>
</evidence>
<dbReference type="InterPro" id="IPR005467">
    <property type="entry name" value="His_kinase_dom"/>
</dbReference>
<dbReference type="SMART" id="SM00387">
    <property type="entry name" value="HATPase_c"/>
    <property type="match status" value="1"/>
</dbReference>
<dbReference type="Pfam" id="PF07495">
    <property type="entry name" value="Y_Y_Y"/>
    <property type="match status" value="1"/>
</dbReference>
<dbReference type="PANTHER" id="PTHR43547:SF2">
    <property type="entry name" value="HYBRID SIGNAL TRANSDUCTION HISTIDINE KINASE C"/>
    <property type="match status" value="1"/>
</dbReference>
<dbReference type="Gene3D" id="3.30.565.10">
    <property type="entry name" value="Histidine kinase-like ATPase, C-terminal domain"/>
    <property type="match status" value="1"/>
</dbReference>
<dbReference type="InterPro" id="IPR011047">
    <property type="entry name" value="Quinoprotein_ADH-like_sf"/>
</dbReference>
<dbReference type="InterPro" id="IPR036097">
    <property type="entry name" value="HisK_dim/P_sf"/>
</dbReference>
<dbReference type="PROSITE" id="PS50109">
    <property type="entry name" value="HIS_KIN"/>
    <property type="match status" value="1"/>
</dbReference>
<keyword evidence="9" id="KW-0902">Two-component regulatory system</keyword>
<dbReference type="RefSeq" id="WP_207692316.1">
    <property type="nucleotide sequence ID" value="NZ_CP061799.1"/>
</dbReference>
<dbReference type="FunFam" id="1.10.287.130:FF:000038">
    <property type="entry name" value="Sensory transduction histidine kinase"/>
    <property type="match status" value="1"/>
</dbReference>
<dbReference type="SUPFAM" id="SSF63829">
    <property type="entry name" value="Calcium-dependent phosphotriesterase"/>
    <property type="match status" value="1"/>
</dbReference>
<comment type="catalytic activity">
    <reaction evidence="1">
        <text>ATP + protein L-histidine = ADP + protein N-phospho-L-histidine.</text>
        <dbReference type="EC" id="2.7.13.3"/>
    </reaction>
</comment>
<dbReference type="SMART" id="SM00448">
    <property type="entry name" value="REC"/>
    <property type="match status" value="1"/>
</dbReference>
<comment type="subcellular location">
    <subcellularLocation>
        <location evidence="2">Membrane</location>
    </subcellularLocation>
</comment>
<keyword evidence="17" id="KW-1185">Reference proteome</keyword>
<feature type="domain" description="Response regulatory" evidence="15">
    <location>
        <begin position="1148"/>
        <end position="1264"/>
    </location>
</feature>
<dbReference type="CDD" id="cd00082">
    <property type="entry name" value="HisKA"/>
    <property type="match status" value="1"/>
</dbReference>
<dbReference type="SUPFAM" id="SSF52172">
    <property type="entry name" value="CheY-like"/>
    <property type="match status" value="1"/>
</dbReference>
<evidence type="ECO:0000256" key="13">
    <source>
        <dbReference type="SAM" id="Phobius"/>
    </source>
</evidence>
<dbReference type="SUPFAM" id="SSF50998">
    <property type="entry name" value="Quinoprotein alcohol dehydrogenase-like"/>
    <property type="match status" value="1"/>
</dbReference>
<dbReference type="Pfam" id="PF00512">
    <property type="entry name" value="HisKA"/>
    <property type="match status" value="1"/>
</dbReference>
<evidence type="ECO:0000313" key="17">
    <source>
        <dbReference type="Proteomes" id="UP000663720"/>
    </source>
</evidence>
<dbReference type="CDD" id="cd16922">
    <property type="entry name" value="HATPase_EvgS-ArcB-TorS-like"/>
    <property type="match status" value="1"/>
</dbReference>
<evidence type="ECO:0000256" key="4">
    <source>
        <dbReference type="ARBA" id="ARBA00022553"/>
    </source>
</evidence>
<dbReference type="FunFam" id="2.60.40.10:FF:000791">
    <property type="entry name" value="Two-component system sensor histidine kinase/response regulator"/>
    <property type="match status" value="1"/>
</dbReference>
<dbReference type="InterPro" id="IPR003661">
    <property type="entry name" value="HisK_dim/P_dom"/>
</dbReference>
<dbReference type="PRINTS" id="PR00344">
    <property type="entry name" value="BCTRLSENSOR"/>
</dbReference>
<dbReference type="InterPro" id="IPR011006">
    <property type="entry name" value="CheY-like_superfamily"/>
</dbReference>
<evidence type="ECO:0000259" key="15">
    <source>
        <dbReference type="PROSITE" id="PS50110"/>
    </source>
</evidence>
<keyword evidence="10 13" id="KW-0472">Membrane</keyword>
<keyword evidence="11" id="KW-0131">Cell cycle</keyword>
<dbReference type="InterPro" id="IPR011110">
    <property type="entry name" value="Reg_prop"/>
</dbReference>
<evidence type="ECO:0000256" key="3">
    <source>
        <dbReference type="ARBA" id="ARBA00012438"/>
    </source>
</evidence>
<evidence type="ECO:0000313" key="16">
    <source>
        <dbReference type="EMBL" id="QTA80703.1"/>
    </source>
</evidence>
<sequence length="1389" mass="159502">MKSRSWFITALLILIAFPQFSFSENRFNLKFERLLKEHGLSHPMVSAIIQDKQGFMWFGTDEGLNKYDGYKFIIYKHEPGNINSLSDNSITCVYEDSSGIIWIGTHYAGLNRFDPETETFTRYYHEKNNPYSLGHNHISNKSIYEDKKGILWIGTSGGGLNKFNPETEIFTRYISEPDNIKSLSNNHILCIYPYEQTGELLIGTPDGMNKFNPETGVFTRYISEPGSPGSLIRGSGAIDIYAPRSGSIIWAGTADGLLKLDLTAQTSKYYTNKSSNFNNLKNSIIYSIYPDEDKTLWLGTSGGGLNHFDPETENFAYNLHDENDLSSLSNDYVMSVFKDRNGILWAGTLDGVNMSVVKNTKFNHYRYRRYDYHSPNDPVITCLYAGSGNIIWIGTENGGLNKFEPGTETFTFYLHEPDNPNSLSHNTIWSIYEDSQGIIWIGTSGGGLNRFNPETGIFNHYQYSPKTPEGLSDNYIRDINEDNNGNLWICTSNNGLNLFNRDTGKFTHYQPDPLNIWSLSSYEILKIMKDRKGILWLATGSGIDRFNPESFEQSETRPDRPIYFTHFRHNRNDPHSLSSNQVFYIYEDRKGNIWAATNAGLNKLDQSTGRFIHYTQKNGLPDNRVYNMIEDNYDNLWIGTAQGISRFNLNTETFTNYSKDDGLQEDFFNYQAIAKDFKGNIYFGGNNGFNVFHPEQVRANQYIPQVVLTDFRLFNEPVPIGREYPLKKHINSAKEIILPYNKTFITIEFAALNYIFPEKNLYSYILEGYDKKRIFTDSSRRVAHYNNIPPGQYGFNVKGSNNDGLWNLEGAFVKIIVTPPWWNTSLFRILALSLFFIFIFLIYQWRMYEIKQRNLILKKQVEEQTKELKQSREDIRRAMVIAEAANKAKSEFLANMSHEIRTPMNAVLGFTEIMLTKTKDPQQQNYLKTILKAGRSLMVLINDILDLSKIEAGKMDLQYEPVSIKVLFTEVKDFFLPKIQDKGLEFIYIISPEIPEILKIDGVRIRQILINLINNAIKFTHQGYVKMSVYGKSAYPEDDTNDNQSRLFDLSFEIQDTGIGIEKGQQEKIFAKFQQQDGQKTRQYGGTGLGLAITKRLVEIMGGNISVNSKTGQGSIFKVTITGLEIIADYNISKTDNCDPDIEFEPSAIMIVDDIEHNRILVKGFLENTQFTMFEAENSIQALNLLESGCIPDLIFMDLRMPGMDGYELTKIIKNNDKFKHIPVIAMTASAMKKDNKEIKELFDGYITKPFNMTALQKELKKFLDYKILESDKISEDLLKNNKEIPVFLPVSETAEKHMPEILNILDNEIIPQWHNINEVFFVDDIADFALKLKNLAQTYDMPFLLDFSYKILNYTHNFDVDGMEKSMNEFSKIINIFKSNISKDVDHE</sequence>
<feature type="transmembrane region" description="Helical" evidence="13">
    <location>
        <begin position="821"/>
        <end position="843"/>
    </location>
</feature>
<dbReference type="KEGG" id="dli:dnl_30150"/>
<dbReference type="Pfam" id="PF07494">
    <property type="entry name" value="Reg_prop"/>
    <property type="match status" value="9"/>
</dbReference>
<evidence type="ECO:0000256" key="7">
    <source>
        <dbReference type="ARBA" id="ARBA00022777"/>
    </source>
</evidence>
<dbReference type="PROSITE" id="PS50110">
    <property type="entry name" value="RESPONSE_REGULATORY"/>
    <property type="match status" value="1"/>
</dbReference>
<keyword evidence="8" id="KW-0067">ATP-binding</keyword>
<dbReference type="FunFam" id="3.30.565.10:FF:000010">
    <property type="entry name" value="Sensor histidine kinase RcsC"/>
    <property type="match status" value="1"/>
</dbReference>
<dbReference type="InterPro" id="IPR011123">
    <property type="entry name" value="Y_Y_Y"/>
</dbReference>
<dbReference type="InterPro" id="IPR013783">
    <property type="entry name" value="Ig-like_fold"/>
</dbReference>
<keyword evidence="4 12" id="KW-0597">Phosphoprotein</keyword>
<dbReference type="Gene3D" id="2.60.40.10">
    <property type="entry name" value="Immunoglobulins"/>
    <property type="match status" value="1"/>
</dbReference>
<dbReference type="GO" id="GO:0005524">
    <property type="term" value="F:ATP binding"/>
    <property type="evidence" value="ECO:0007669"/>
    <property type="project" value="UniProtKB-KW"/>
</dbReference>
<evidence type="ECO:0000256" key="1">
    <source>
        <dbReference type="ARBA" id="ARBA00000085"/>
    </source>
</evidence>
<keyword evidence="6" id="KW-0547">Nucleotide-binding</keyword>
<dbReference type="InterPro" id="IPR036890">
    <property type="entry name" value="HATPase_C_sf"/>
</dbReference>
<dbReference type="EMBL" id="CP061799">
    <property type="protein sequence ID" value="QTA80703.1"/>
    <property type="molecule type" value="Genomic_DNA"/>
</dbReference>
<feature type="modified residue" description="4-aspartylphosphate" evidence="12">
    <location>
        <position position="1198"/>
    </location>
</feature>
<dbReference type="Gene3D" id="2.130.10.10">
    <property type="entry name" value="YVTN repeat-like/Quinoprotein amine dehydrogenase"/>
    <property type="match status" value="3"/>
</dbReference>
<keyword evidence="5" id="KW-0808">Transferase</keyword>
<dbReference type="InterPro" id="IPR001789">
    <property type="entry name" value="Sig_transdc_resp-reg_receiver"/>
</dbReference>
<accession>A0A975B8C4</accession>
<name>A0A975B8C4_9BACT</name>
<evidence type="ECO:0000256" key="8">
    <source>
        <dbReference type="ARBA" id="ARBA00022840"/>
    </source>
</evidence>
<dbReference type="Pfam" id="PF00072">
    <property type="entry name" value="Response_reg"/>
    <property type="match status" value="1"/>
</dbReference>
<dbReference type="GO" id="GO:0000155">
    <property type="term" value="F:phosphorelay sensor kinase activity"/>
    <property type="evidence" value="ECO:0007669"/>
    <property type="project" value="InterPro"/>
</dbReference>
<keyword evidence="13" id="KW-1133">Transmembrane helix</keyword>
<dbReference type="EC" id="2.7.13.3" evidence="3"/>
<reference evidence="16" key="1">
    <citation type="journal article" date="2021" name="Microb. Physiol.">
        <title>Proteogenomic Insights into the Physiology of Marine, Sulfate-Reducing, Filamentous Desulfonema limicola and Desulfonema magnum.</title>
        <authorList>
            <person name="Schnaars V."/>
            <person name="Wohlbrand L."/>
            <person name="Scheve S."/>
            <person name="Hinrichs C."/>
            <person name="Reinhardt R."/>
            <person name="Rabus R."/>
        </authorList>
    </citation>
    <scope>NUCLEOTIDE SEQUENCE</scope>
    <source>
        <strain evidence="16">5ac10</strain>
    </source>
</reference>
<dbReference type="Proteomes" id="UP000663720">
    <property type="component" value="Chromosome"/>
</dbReference>
<dbReference type="InterPro" id="IPR003594">
    <property type="entry name" value="HATPase_dom"/>
</dbReference>
<gene>
    <name evidence="16" type="ORF">dnl_30150</name>
</gene>
<organism evidence="16 17">
    <name type="scientific">Desulfonema limicola</name>
    <dbReference type="NCBI Taxonomy" id="45656"/>
    <lineage>
        <taxon>Bacteria</taxon>
        <taxon>Pseudomonadati</taxon>
        <taxon>Thermodesulfobacteriota</taxon>
        <taxon>Desulfobacteria</taxon>
        <taxon>Desulfobacterales</taxon>
        <taxon>Desulfococcaceae</taxon>
        <taxon>Desulfonema</taxon>
    </lineage>
</organism>
<dbReference type="Gene3D" id="1.10.287.130">
    <property type="match status" value="1"/>
</dbReference>
<protein>
    <recommendedName>
        <fullName evidence="3">histidine kinase</fullName>
        <ecNumber evidence="3">2.7.13.3</ecNumber>
    </recommendedName>
</protein>
<evidence type="ECO:0000259" key="14">
    <source>
        <dbReference type="PROSITE" id="PS50109"/>
    </source>
</evidence>
<dbReference type="Gene3D" id="3.40.50.2300">
    <property type="match status" value="1"/>
</dbReference>
<dbReference type="SMART" id="SM00388">
    <property type="entry name" value="HisKA"/>
    <property type="match status" value="1"/>
</dbReference>
<dbReference type="InterPro" id="IPR015943">
    <property type="entry name" value="WD40/YVTN_repeat-like_dom_sf"/>
</dbReference>
<evidence type="ECO:0000256" key="12">
    <source>
        <dbReference type="PROSITE-ProRule" id="PRU00169"/>
    </source>
</evidence>
<dbReference type="Pfam" id="PF02518">
    <property type="entry name" value="HATPase_c"/>
    <property type="match status" value="1"/>
</dbReference>
<dbReference type="SUPFAM" id="SSF47384">
    <property type="entry name" value="Homodimeric domain of signal transducing histidine kinase"/>
    <property type="match status" value="1"/>
</dbReference>
<dbReference type="SUPFAM" id="SSF55874">
    <property type="entry name" value="ATPase domain of HSP90 chaperone/DNA topoisomerase II/histidine kinase"/>
    <property type="match status" value="1"/>
</dbReference>
<keyword evidence="7 16" id="KW-0418">Kinase</keyword>
<evidence type="ECO:0000256" key="5">
    <source>
        <dbReference type="ARBA" id="ARBA00022679"/>
    </source>
</evidence>
<evidence type="ECO:0000256" key="10">
    <source>
        <dbReference type="ARBA" id="ARBA00023136"/>
    </source>
</evidence>